<dbReference type="Gene3D" id="1.10.540.10">
    <property type="entry name" value="Acyl-CoA dehydrogenase/oxidase, N-terminal domain"/>
    <property type="match status" value="1"/>
</dbReference>
<dbReference type="PANTHER" id="PTHR48083">
    <property type="entry name" value="MEDIUM-CHAIN SPECIFIC ACYL-COA DEHYDROGENASE, MITOCHONDRIAL-RELATED"/>
    <property type="match status" value="1"/>
</dbReference>
<gene>
    <name evidence="5" type="ORF">SAMN05216262_106109</name>
</gene>
<evidence type="ECO:0000313" key="6">
    <source>
        <dbReference type="Proteomes" id="UP000199297"/>
    </source>
</evidence>
<accession>A0A1H7MT20</accession>
<organism evidence="5 6">
    <name type="scientific">Colwellia chukchiensis</name>
    <dbReference type="NCBI Taxonomy" id="641665"/>
    <lineage>
        <taxon>Bacteria</taxon>
        <taxon>Pseudomonadati</taxon>
        <taxon>Pseudomonadota</taxon>
        <taxon>Gammaproteobacteria</taxon>
        <taxon>Alteromonadales</taxon>
        <taxon>Colwelliaceae</taxon>
        <taxon>Colwellia</taxon>
    </lineage>
</organism>
<feature type="domain" description="Acyl-CoA dehydrogenase C-terminal" evidence="4">
    <location>
        <begin position="256"/>
        <end position="384"/>
    </location>
</feature>
<dbReference type="InterPro" id="IPR036250">
    <property type="entry name" value="AcylCo_DH-like_C"/>
</dbReference>
<evidence type="ECO:0000259" key="4">
    <source>
        <dbReference type="Pfam" id="PF08028"/>
    </source>
</evidence>
<proteinExistence type="inferred from homology"/>
<dbReference type="Pfam" id="PF08028">
    <property type="entry name" value="Acyl-CoA_dh_2"/>
    <property type="match status" value="1"/>
</dbReference>
<protein>
    <submittedName>
        <fullName evidence="5">3-hydroxy-9,10-secoandrosta-1,3,5(10)-triene-9,17-dione monooxygenase</fullName>
    </submittedName>
</protein>
<dbReference type="SUPFAM" id="SSF56645">
    <property type="entry name" value="Acyl-CoA dehydrogenase NM domain-like"/>
    <property type="match status" value="1"/>
</dbReference>
<dbReference type="GO" id="GO:0050660">
    <property type="term" value="F:flavin adenine dinucleotide binding"/>
    <property type="evidence" value="ECO:0007669"/>
    <property type="project" value="InterPro"/>
</dbReference>
<dbReference type="PANTHER" id="PTHR48083:SF19">
    <property type="entry name" value="FLAVIN-DEPENDENT MONOOXYGENASE, OXYGENASE SUBUNIT HSAA"/>
    <property type="match status" value="1"/>
</dbReference>
<dbReference type="Proteomes" id="UP000199297">
    <property type="component" value="Unassembled WGS sequence"/>
</dbReference>
<dbReference type="InterPro" id="IPR046373">
    <property type="entry name" value="Acyl-CoA_Oxase/DH_mid-dom_sf"/>
</dbReference>
<dbReference type="SUPFAM" id="SSF47203">
    <property type="entry name" value="Acyl-CoA dehydrogenase C-terminal domain-like"/>
    <property type="match status" value="1"/>
</dbReference>
<keyword evidence="6" id="KW-1185">Reference proteome</keyword>
<evidence type="ECO:0000256" key="1">
    <source>
        <dbReference type="ARBA" id="ARBA00023002"/>
    </source>
</evidence>
<reference evidence="6" key="1">
    <citation type="submission" date="2016-10" db="EMBL/GenBank/DDBJ databases">
        <authorList>
            <person name="Varghese N."/>
            <person name="Submissions S."/>
        </authorList>
    </citation>
    <scope>NUCLEOTIDE SEQUENCE [LARGE SCALE GENOMIC DNA]</scope>
    <source>
        <strain evidence="6">CGMCC 1.9127</strain>
    </source>
</reference>
<dbReference type="STRING" id="641665.GCA_002104455_03285"/>
<sequence>MSISYKIDLTGIADDFLTPEACRLIAAAEELVPVLLERAHATDSAGKVPDETVKAMTDAGLFRVLQPKRWGGYELDPRVFYIIQMTLAQGCMSTAWIYGVIGVHNWQIGLFDERAQTEVLAENPKILIASTYMPVGKVERVEGGFKFSGHWGFSSGVEHCEWIFLGALVPKSDNSNELEHRTFLLPKSDYTIVKNWDVHGLRGTGSHDIVVEDVFVPEYRTHQTNDYSDQACKGRAINDNWLYHIPFIQIFQRAVSTACIGALDGAIREFRIRCAEHVGKHGAKTAEDVNAQMAVTDAMMTSDQLKLVLFRNFAEVVKHTKNGAMMPVNDRLLQRAQSAAVPKLTAERVNDILRACAGSGLYRSNPIERTFRDIHQARGHVANNADTYMRAHGTVMLGLPNSDPFV</sequence>
<dbReference type="InterPro" id="IPR013107">
    <property type="entry name" value="Acyl-CoA_DH_C"/>
</dbReference>
<dbReference type="PIRSF" id="PIRSF016578">
    <property type="entry name" value="HsaA"/>
    <property type="match status" value="1"/>
</dbReference>
<keyword evidence="1" id="KW-0560">Oxidoreductase</keyword>
<evidence type="ECO:0000256" key="2">
    <source>
        <dbReference type="ARBA" id="ARBA00049661"/>
    </source>
</evidence>
<feature type="domain" description="Acyl-CoA dehydrogenase/oxidase N-terminal" evidence="3">
    <location>
        <begin position="35"/>
        <end position="108"/>
    </location>
</feature>
<dbReference type="OrthoDB" id="7316074at2"/>
<dbReference type="GO" id="GO:0003995">
    <property type="term" value="F:acyl-CoA dehydrogenase activity"/>
    <property type="evidence" value="ECO:0007669"/>
    <property type="project" value="TreeGrafter"/>
</dbReference>
<dbReference type="InterPro" id="IPR013786">
    <property type="entry name" value="AcylCoA_DH/ox_N"/>
</dbReference>
<evidence type="ECO:0000313" key="5">
    <source>
        <dbReference type="EMBL" id="SEL13948.1"/>
    </source>
</evidence>
<dbReference type="GO" id="GO:0016712">
    <property type="term" value="F:oxidoreductase activity, acting on paired donors, with incorporation or reduction of molecular oxygen, reduced flavin or flavoprotein as one donor, and incorporation of one atom of oxygen"/>
    <property type="evidence" value="ECO:0007669"/>
    <property type="project" value="TreeGrafter"/>
</dbReference>
<dbReference type="EMBL" id="FOBI01000006">
    <property type="protein sequence ID" value="SEL13948.1"/>
    <property type="molecule type" value="Genomic_DNA"/>
</dbReference>
<evidence type="ECO:0000259" key="3">
    <source>
        <dbReference type="Pfam" id="PF02771"/>
    </source>
</evidence>
<dbReference type="InterPro" id="IPR050741">
    <property type="entry name" value="Acyl-CoA_dehydrogenase"/>
</dbReference>
<dbReference type="GO" id="GO:0033539">
    <property type="term" value="P:fatty acid beta-oxidation using acyl-CoA dehydrogenase"/>
    <property type="evidence" value="ECO:0007669"/>
    <property type="project" value="TreeGrafter"/>
</dbReference>
<dbReference type="RefSeq" id="WP_085284791.1">
    <property type="nucleotide sequence ID" value="NZ_FOBI01000006.1"/>
</dbReference>
<dbReference type="Pfam" id="PF02771">
    <property type="entry name" value="Acyl-CoA_dh_N"/>
    <property type="match status" value="1"/>
</dbReference>
<dbReference type="GO" id="GO:0005737">
    <property type="term" value="C:cytoplasm"/>
    <property type="evidence" value="ECO:0007669"/>
    <property type="project" value="TreeGrafter"/>
</dbReference>
<name>A0A1H7MT20_9GAMM</name>
<dbReference type="Gene3D" id="1.20.140.10">
    <property type="entry name" value="Butyryl-CoA Dehydrogenase, subunit A, domain 3"/>
    <property type="match status" value="1"/>
</dbReference>
<dbReference type="InterPro" id="IPR009100">
    <property type="entry name" value="AcylCoA_DH/oxidase_NM_dom_sf"/>
</dbReference>
<dbReference type="Gene3D" id="2.40.110.10">
    <property type="entry name" value="Butyryl-CoA Dehydrogenase, subunit A, domain 2"/>
    <property type="match status" value="1"/>
</dbReference>
<keyword evidence="5" id="KW-0503">Monooxygenase</keyword>
<comment type="similarity">
    <text evidence="2">Belongs to the HpaH/HsaA monooxygenase family.</text>
</comment>
<dbReference type="AlphaFoldDB" id="A0A1H7MT20"/>
<dbReference type="InterPro" id="IPR037069">
    <property type="entry name" value="AcylCoA_DH/ox_N_sf"/>
</dbReference>